<dbReference type="InterPro" id="IPR050809">
    <property type="entry name" value="UgpAE/MalFG_permease"/>
</dbReference>
<feature type="transmembrane region" description="Helical" evidence="7">
    <location>
        <begin position="108"/>
        <end position="126"/>
    </location>
</feature>
<evidence type="ECO:0000256" key="6">
    <source>
        <dbReference type="ARBA" id="ARBA00023136"/>
    </source>
</evidence>
<dbReference type="PANTHER" id="PTHR43227">
    <property type="entry name" value="BLL4140 PROTEIN"/>
    <property type="match status" value="1"/>
</dbReference>
<dbReference type="EMBL" id="JANIPJ010000012">
    <property type="protein sequence ID" value="MCR2805652.1"/>
    <property type="molecule type" value="Genomic_DNA"/>
</dbReference>
<dbReference type="AlphaFoldDB" id="A0A9X2MSV8"/>
<feature type="transmembrane region" description="Helical" evidence="7">
    <location>
        <begin position="7"/>
        <end position="33"/>
    </location>
</feature>
<keyword evidence="4 7" id="KW-0812">Transmembrane</keyword>
<feature type="transmembrane region" description="Helical" evidence="7">
    <location>
        <begin position="65"/>
        <end position="87"/>
    </location>
</feature>
<keyword evidence="10" id="KW-1185">Reference proteome</keyword>
<evidence type="ECO:0000256" key="3">
    <source>
        <dbReference type="ARBA" id="ARBA00022475"/>
    </source>
</evidence>
<organism evidence="9 10">
    <name type="scientific">Paenibacillus soyae</name>
    <dbReference type="NCBI Taxonomy" id="2969249"/>
    <lineage>
        <taxon>Bacteria</taxon>
        <taxon>Bacillati</taxon>
        <taxon>Bacillota</taxon>
        <taxon>Bacilli</taxon>
        <taxon>Bacillales</taxon>
        <taxon>Paenibacillaceae</taxon>
        <taxon>Paenibacillus</taxon>
    </lineage>
</organism>
<proteinExistence type="inferred from homology"/>
<feature type="transmembrane region" description="Helical" evidence="7">
    <location>
        <begin position="205"/>
        <end position="224"/>
    </location>
</feature>
<dbReference type="Proteomes" id="UP001141950">
    <property type="component" value="Unassembled WGS sequence"/>
</dbReference>
<comment type="subcellular location">
    <subcellularLocation>
        <location evidence="1 7">Cell membrane</location>
        <topology evidence="1 7">Multi-pass membrane protein</topology>
    </subcellularLocation>
</comment>
<keyword evidence="5 7" id="KW-1133">Transmembrane helix</keyword>
<accession>A0A9X2MSV8</accession>
<dbReference type="InterPro" id="IPR035906">
    <property type="entry name" value="MetI-like_sf"/>
</dbReference>
<dbReference type="Pfam" id="PF00528">
    <property type="entry name" value="BPD_transp_1"/>
    <property type="match status" value="1"/>
</dbReference>
<keyword evidence="6 7" id="KW-0472">Membrane</keyword>
<keyword evidence="3" id="KW-1003">Cell membrane</keyword>
<evidence type="ECO:0000256" key="7">
    <source>
        <dbReference type="RuleBase" id="RU363032"/>
    </source>
</evidence>
<dbReference type="InterPro" id="IPR000515">
    <property type="entry name" value="MetI-like"/>
</dbReference>
<evidence type="ECO:0000256" key="2">
    <source>
        <dbReference type="ARBA" id="ARBA00022448"/>
    </source>
</evidence>
<evidence type="ECO:0000256" key="5">
    <source>
        <dbReference type="ARBA" id="ARBA00022989"/>
    </source>
</evidence>
<name>A0A9X2MSV8_9BACL</name>
<comment type="similarity">
    <text evidence="7">Belongs to the binding-protein-dependent transport system permease family.</text>
</comment>
<sequence length="296" mass="33283">MKRGWRLYALIALPLFYLLLFKYVPMYGIVIAFKNYTASTGILGSEWVGLEHFERFFRSYEFGRILSNTLILSLYSLAAGFPFPILLALSLNDVKNRLFKNTVQMVSYAPYFISIVVMVGIILEMLEPRHGLVNNLIRLFGFEAVGFMNDPSYFKSIFVWSGIWQTVGFNCIIYMAALASVDPVLHEAAVVDGASKLRRMWHIDLPGIMPVAVILLILNTGTILDSGFEKVLLMQNPLNLSTSEVIDSYVYKVAFTSQVVNYSYSTAIGLFKSIIGLILLVAVNKIARRAGQSSLW</sequence>
<dbReference type="PANTHER" id="PTHR43227:SF11">
    <property type="entry name" value="BLL4140 PROTEIN"/>
    <property type="match status" value="1"/>
</dbReference>
<feature type="domain" description="ABC transmembrane type-1" evidence="8">
    <location>
        <begin position="66"/>
        <end position="283"/>
    </location>
</feature>
<dbReference type="SUPFAM" id="SSF161098">
    <property type="entry name" value="MetI-like"/>
    <property type="match status" value="1"/>
</dbReference>
<protein>
    <submittedName>
        <fullName evidence="9">ABC transporter permease subunit</fullName>
    </submittedName>
</protein>
<dbReference type="Gene3D" id="1.10.3720.10">
    <property type="entry name" value="MetI-like"/>
    <property type="match status" value="1"/>
</dbReference>
<evidence type="ECO:0000313" key="9">
    <source>
        <dbReference type="EMBL" id="MCR2805652.1"/>
    </source>
</evidence>
<feature type="transmembrane region" description="Helical" evidence="7">
    <location>
        <begin position="262"/>
        <end position="283"/>
    </location>
</feature>
<dbReference type="PROSITE" id="PS50928">
    <property type="entry name" value="ABC_TM1"/>
    <property type="match status" value="1"/>
</dbReference>
<evidence type="ECO:0000313" key="10">
    <source>
        <dbReference type="Proteomes" id="UP001141950"/>
    </source>
</evidence>
<evidence type="ECO:0000259" key="8">
    <source>
        <dbReference type="PROSITE" id="PS50928"/>
    </source>
</evidence>
<dbReference type="GO" id="GO:0005886">
    <property type="term" value="C:plasma membrane"/>
    <property type="evidence" value="ECO:0007669"/>
    <property type="project" value="UniProtKB-SubCell"/>
</dbReference>
<reference evidence="9" key="1">
    <citation type="submission" date="2022-08" db="EMBL/GenBank/DDBJ databases">
        <title>The genomic sequence of strain Paenibacillus sp. SCIV0701.</title>
        <authorList>
            <person name="Zhao H."/>
        </authorList>
    </citation>
    <scope>NUCLEOTIDE SEQUENCE</scope>
    <source>
        <strain evidence="9">SCIV0701</strain>
    </source>
</reference>
<dbReference type="GO" id="GO:0055085">
    <property type="term" value="P:transmembrane transport"/>
    <property type="evidence" value="ECO:0007669"/>
    <property type="project" value="InterPro"/>
</dbReference>
<feature type="transmembrane region" description="Helical" evidence="7">
    <location>
        <begin position="157"/>
        <end position="177"/>
    </location>
</feature>
<keyword evidence="2 7" id="KW-0813">Transport</keyword>
<evidence type="ECO:0000256" key="4">
    <source>
        <dbReference type="ARBA" id="ARBA00022692"/>
    </source>
</evidence>
<evidence type="ECO:0000256" key="1">
    <source>
        <dbReference type="ARBA" id="ARBA00004651"/>
    </source>
</evidence>
<dbReference type="CDD" id="cd06261">
    <property type="entry name" value="TM_PBP2"/>
    <property type="match status" value="1"/>
</dbReference>
<gene>
    <name evidence="9" type="ORF">NQZ67_17345</name>
</gene>
<comment type="caution">
    <text evidence="9">The sequence shown here is derived from an EMBL/GenBank/DDBJ whole genome shotgun (WGS) entry which is preliminary data.</text>
</comment>